<evidence type="ECO:0000256" key="6">
    <source>
        <dbReference type="SAM" id="Phobius"/>
    </source>
</evidence>
<reference evidence="8" key="1">
    <citation type="submission" date="2021-01" db="EMBL/GenBank/DDBJ databases">
        <authorList>
            <person name="Corre E."/>
            <person name="Pelletier E."/>
            <person name="Niang G."/>
            <person name="Scheremetjew M."/>
            <person name="Finn R."/>
            <person name="Kale V."/>
            <person name="Holt S."/>
            <person name="Cochrane G."/>
            <person name="Meng A."/>
            <person name="Brown T."/>
            <person name="Cohen L."/>
        </authorList>
    </citation>
    <scope>NUCLEOTIDE SEQUENCE</scope>
    <source>
        <strain evidence="8">NY070348D</strain>
    </source>
</reference>
<evidence type="ECO:0000256" key="2">
    <source>
        <dbReference type="ARBA" id="ARBA00008284"/>
    </source>
</evidence>
<feature type="transmembrane region" description="Helical" evidence="6">
    <location>
        <begin position="211"/>
        <end position="230"/>
    </location>
</feature>
<feature type="transmembrane region" description="Helical" evidence="6">
    <location>
        <begin position="250"/>
        <end position="269"/>
    </location>
</feature>
<dbReference type="InterPro" id="IPR007829">
    <property type="entry name" value="TM2"/>
</dbReference>
<feature type="transmembrane region" description="Helical" evidence="6">
    <location>
        <begin position="134"/>
        <end position="154"/>
    </location>
</feature>
<dbReference type="InterPro" id="IPR050932">
    <property type="entry name" value="TM2D1-3-like"/>
</dbReference>
<organism evidence="8">
    <name type="scientific">Mucochytrium quahogii</name>
    <dbReference type="NCBI Taxonomy" id="96639"/>
    <lineage>
        <taxon>Eukaryota</taxon>
        <taxon>Sar</taxon>
        <taxon>Stramenopiles</taxon>
        <taxon>Bigyra</taxon>
        <taxon>Labyrinthulomycetes</taxon>
        <taxon>Thraustochytrida</taxon>
        <taxon>Thraustochytriidae</taxon>
        <taxon>Mucochytrium</taxon>
    </lineage>
</organism>
<dbReference type="GO" id="GO:0016020">
    <property type="term" value="C:membrane"/>
    <property type="evidence" value="ECO:0007669"/>
    <property type="project" value="UniProtKB-SubCell"/>
</dbReference>
<evidence type="ECO:0000259" key="7">
    <source>
        <dbReference type="Pfam" id="PF05154"/>
    </source>
</evidence>
<feature type="domain" description="TM2" evidence="7">
    <location>
        <begin position="190"/>
        <end position="230"/>
    </location>
</feature>
<keyword evidence="5 6" id="KW-0472">Membrane</keyword>
<feature type="domain" description="TM2" evidence="7">
    <location>
        <begin position="105"/>
        <end position="152"/>
    </location>
</feature>
<feature type="transmembrane region" description="Helical" evidence="6">
    <location>
        <begin position="111"/>
        <end position="128"/>
    </location>
</feature>
<proteinExistence type="inferred from homology"/>
<name>A0A7S2WS56_9STRA</name>
<accession>A0A7S2WS56</accession>
<evidence type="ECO:0000256" key="3">
    <source>
        <dbReference type="ARBA" id="ARBA00022692"/>
    </source>
</evidence>
<comment type="similarity">
    <text evidence="2">Belongs to the TM2 family.</text>
</comment>
<evidence type="ECO:0000313" key="8">
    <source>
        <dbReference type="EMBL" id="CAD9704551.1"/>
    </source>
</evidence>
<feature type="domain" description="TM2" evidence="7">
    <location>
        <begin position="250"/>
        <end position="294"/>
    </location>
</feature>
<dbReference type="AlphaFoldDB" id="A0A7S2WS56"/>
<dbReference type="Pfam" id="PF05154">
    <property type="entry name" value="TM2"/>
    <property type="match status" value="3"/>
</dbReference>
<gene>
    <name evidence="8" type="ORF">QSP1433_LOCUS15810</name>
</gene>
<comment type="subcellular location">
    <subcellularLocation>
        <location evidence="1">Membrane</location>
        <topology evidence="1">Multi-pass membrane protein</topology>
    </subcellularLocation>
</comment>
<sequence>MMQQGAYGQGLHGDLESDYIHELPTQHQRVVTELPPVGRYVDQGEGASAGDEQLPVAMVITTEGECDAETNKLVNEHTESLHSVVIDQEHTVQSDSGEENSNYKSKSLLDAYMFGIPFGFLGAHHFYLGRHKWGILYLCTLGCLGFGWVIDILFRMPFLVHKCNEKLKKGQSTNQFVDHADNCARVGDGYALWLLGIFGAHQWYLGRKWHGIIYLCTLGGFVTPWVFDLFRMPCIATVQTDGKDCELSIIEAYTFLLPGGIFGLHHFYLSNTKRGVLYLCTLGFFGLGVVVDLFRLPCLVKEARLRKAAELASGNPKQGCCCC</sequence>
<dbReference type="PANTHER" id="PTHR21016:SF25">
    <property type="entry name" value="TM2 DOMAIN-CONTAINING PROTEIN DDB_G0277895-RELATED"/>
    <property type="match status" value="1"/>
</dbReference>
<evidence type="ECO:0000256" key="1">
    <source>
        <dbReference type="ARBA" id="ARBA00004141"/>
    </source>
</evidence>
<evidence type="ECO:0000256" key="4">
    <source>
        <dbReference type="ARBA" id="ARBA00022989"/>
    </source>
</evidence>
<dbReference type="EMBL" id="HBHK01025099">
    <property type="protein sequence ID" value="CAD9704551.1"/>
    <property type="molecule type" value="Transcribed_RNA"/>
</dbReference>
<dbReference type="PANTHER" id="PTHR21016">
    <property type="entry name" value="BETA-AMYLOID BINDING PROTEIN-RELATED"/>
    <property type="match status" value="1"/>
</dbReference>
<protein>
    <recommendedName>
        <fullName evidence="7">TM2 domain-containing protein</fullName>
    </recommendedName>
</protein>
<keyword evidence="4 6" id="KW-1133">Transmembrane helix</keyword>
<feature type="transmembrane region" description="Helical" evidence="6">
    <location>
        <begin position="275"/>
        <end position="296"/>
    </location>
</feature>
<evidence type="ECO:0000256" key="5">
    <source>
        <dbReference type="ARBA" id="ARBA00023136"/>
    </source>
</evidence>
<keyword evidence="3 6" id="KW-0812">Transmembrane</keyword>